<comment type="caution">
    <text evidence="1">The sequence shown here is derived from an EMBL/GenBank/DDBJ whole genome shotgun (WGS) entry which is preliminary data.</text>
</comment>
<dbReference type="Proteomes" id="UP001283361">
    <property type="component" value="Unassembled WGS sequence"/>
</dbReference>
<sequence length="86" mass="9819">MRNVDTIRLTFCRASVAWLSKRDWFNDWHCDRCYLPPLQGLHISAQFTERPDSEWGPPGPAAAPCKNVQHYRVTTGSALSHPDQPL</sequence>
<accession>A0AAE1DFN3</accession>
<reference evidence="1" key="1">
    <citation type="journal article" date="2023" name="G3 (Bethesda)">
        <title>A reference genome for the long-term kleptoplast-retaining sea slug Elysia crispata morphotype clarki.</title>
        <authorList>
            <person name="Eastman K.E."/>
            <person name="Pendleton A.L."/>
            <person name="Shaikh M.A."/>
            <person name="Suttiyut T."/>
            <person name="Ogas R."/>
            <person name="Tomko P."/>
            <person name="Gavelis G."/>
            <person name="Widhalm J.R."/>
            <person name="Wisecaver J.H."/>
        </authorList>
    </citation>
    <scope>NUCLEOTIDE SEQUENCE</scope>
    <source>
        <strain evidence="1">ECLA1</strain>
    </source>
</reference>
<name>A0AAE1DFN3_9GAST</name>
<protein>
    <submittedName>
        <fullName evidence="1">Uncharacterized protein</fullName>
    </submittedName>
</protein>
<evidence type="ECO:0000313" key="1">
    <source>
        <dbReference type="EMBL" id="KAK3768782.1"/>
    </source>
</evidence>
<dbReference type="AlphaFoldDB" id="A0AAE1DFN3"/>
<proteinExistence type="predicted"/>
<gene>
    <name evidence="1" type="ORF">RRG08_061241</name>
</gene>
<evidence type="ECO:0000313" key="2">
    <source>
        <dbReference type="Proteomes" id="UP001283361"/>
    </source>
</evidence>
<keyword evidence="2" id="KW-1185">Reference proteome</keyword>
<organism evidence="1 2">
    <name type="scientific">Elysia crispata</name>
    <name type="common">lettuce slug</name>
    <dbReference type="NCBI Taxonomy" id="231223"/>
    <lineage>
        <taxon>Eukaryota</taxon>
        <taxon>Metazoa</taxon>
        <taxon>Spiralia</taxon>
        <taxon>Lophotrochozoa</taxon>
        <taxon>Mollusca</taxon>
        <taxon>Gastropoda</taxon>
        <taxon>Heterobranchia</taxon>
        <taxon>Euthyneura</taxon>
        <taxon>Panpulmonata</taxon>
        <taxon>Sacoglossa</taxon>
        <taxon>Placobranchoidea</taxon>
        <taxon>Plakobranchidae</taxon>
        <taxon>Elysia</taxon>
    </lineage>
</organism>
<dbReference type="EMBL" id="JAWDGP010004017">
    <property type="protein sequence ID" value="KAK3768782.1"/>
    <property type="molecule type" value="Genomic_DNA"/>
</dbReference>